<dbReference type="Gene3D" id="3.40.710.10">
    <property type="entry name" value="DD-peptidase/beta-lactamase superfamily"/>
    <property type="match status" value="2"/>
</dbReference>
<keyword evidence="3" id="KW-0121">Carboxypeptidase</keyword>
<comment type="caution">
    <text evidence="3">The sequence shown here is derived from an EMBL/GenBank/DDBJ whole genome shotgun (WGS) entry which is preliminary data.</text>
</comment>
<dbReference type="Pfam" id="PF02113">
    <property type="entry name" value="Peptidase_S13"/>
    <property type="match status" value="2"/>
</dbReference>
<comment type="similarity">
    <text evidence="1">Belongs to the peptidase S13 family.</text>
</comment>
<gene>
    <name evidence="3" type="primary">dacB_1</name>
    <name evidence="3" type="ORF">GCM10009546_10640</name>
</gene>
<dbReference type="InterPro" id="IPR000667">
    <property type="entry name" value="Peptidase_S13"/>
</dbReference>
<evidence type="ECO:0000313" key="3">
    <source>
        <dbReference type="EMBL" id="GAA0550405.1"/>
    </source>
</evidence>
<organism evidence="3 4">
    <name type="scientific">Actinomadura livida</name>
    <dbReference type="NCBI Taxonomy" id="79909"/>
    <lineage>
        <taxon>Bacteria</taxon>
        <taxon>Bacillati</taxon>
        <taxon>Actinomycetota</taxon>
        <taxon>Actinomycetes</taxon>
        <taxon>Streptosporangiales</taxon>
        <taxon>Thermomonosporaceae</taxon>
        <taxon>Actinomadura</taxon>
    </lineage>
</organism>
<evidence type="ECO:0000256" key="1">
    <source>
        <dbReference type="ARBA" id="ARBA00006096"/>
    </source>
</evidence>
<dbReference type="PANTHER" id="PTHR30023:SF0">
    <property type="entry name" value="PENICILLIN-SENSITIVE CARBOXYPEPTIDASE A"/>
    <property type="match status" value="1"/>
</dbReference>
<dbReference type="NCBIfam" id="TIGR00666">
    <property type="entry name" value="PBP4"/>
    <property type="match status" value="1"/>
</dbReference>
<dbReference type="EMBL" id="BAAAHD010000006">
    <property type="protein sequence ID" value="GAA0550405.1"/>
    <property type="molecule type" value="Genomic_DNA"/>
</dbReference>
<protein>
    <submittedName>
        <fullName evidence="3">D-alanyl-D-alanine carboxypeptidase/D-alanyl-D-alanine-endopeptidase</fullName>
    </submittedName>
</protein>
<dbReference type="GO" id="GO:0004180">
    <property type="term" value="F:carboxypeptidase activity"/>
    <property type="evidence" value="ECO:0007669"/>
    <property type="project" value="UniProtKB-KW"/>
</dbReference>
<proteinExistence type="inferred from homology"/>
<dbReference type="PRINTS" id="PR00922">
    <property type="entry name" value="DADACBPTASE3"/>
</dbReference>
<dbReference type="InterPro" id="IPR012338">
    <property type="entry name" value="Beta-lactam/transpept-like"/>
</dbReference>
<keyword evidence="2" id="KW-0378">Hydrolase</keyword>
<dbReference type="PANTHER" id="PTHR30023">
    <property type="entry name" value="D-ALANYL-D-ALANINE CARBOXYPEPTIDASE"/>
    <property type="match status" value="1"/>
</dbReference>
<keyword evidence="4" id="KW-1185">Reference proteome</keyword>
<keyword evidence="3" id="KW-0645">Protease</keyword>
<name>A0ABN1DS98_9ACTN</name>
<evidence type="ECO:0000256" key="2">
    <source>
        <dbReference type="ARBA" id="ARBA00022801"/>
    </source>
</evidence>
<reference evidence="4" key="1">
    <citation type="journal article" date="2019" name="Int. J. Syst. Evol. Microbiol.">
        <title>The Global Catalogue of Microorganisms (GCM) 10K type strain sequencing project: providing services to taxonomists for standard genome sequencing and annotation.</title>
        <authorList>
            <consortium name="The Broad Institute Genomics Platform"/>
            <consortium name="The Broad Institute Genome Sequencing Center for Infectious Disease"/>
            <person name="Wu L."/>
            <person name="Ma J."/>
        </authorList>
    </citation>
    <scope>NUCLEOTIDE SEQUENCE [LARGE SCALE GENOMIC DNA]</scope>
    <source>
        <strain evidence="4">JCM 10667</strain>
    </source>
</reference>
<dbReference type="SUPFAM" id="SSF56601">
    <property type="entry name" value="beta-lactamase/transpeptidase-like"/>
    <property type="match status" value="1"/>
</dbReference>
<evidence type="ECO:0000313" key="4">
    <source>
        <dbReference type="Proteomes" id="UP001501427"/>
    </source>
</evidence>
<dbReference type="Proteomes" id="UP001501427">
    <property type="component" value="Unassembled WGS sequence"/>
</dbReference>
<sequence>MSAEWERGGHVPGRGRALMVLSLSLLNVFTVTAGLAVAKLTPDRHLSPQPPSVAERDLVQAASMAIPPADPGSGPLPDASTLAGRLSGIIGGPRAKMNAVVIDVATGRSLFERQADRPATPASTTKLVTSVAALASLGPAYRITTQVVQGGGGRIVLVGGGDTTLTALPPRPEAGHPSWASLQELAQQAAAALKASGVQQVRVDYDVSAYEGPRMAAGWKPNYVPDGEVAPVAALMVDEGRVSPGDPSKRSRVSDPPSAAAKLFARFLSESGVSAKPGRRTVAPDGAAQIGAVQSPPMSALVEHLMTESDNDVAEAVARQVAINQGRPPTFADSAQAVVQTLAGMGVTTGIALNDGSGLSTRNRITPKALAEIVSLAASEDHPELRSAITGLPVAGFSGTLSPPRFTSALSQPGVGTVRAKTGTLAGVSTLAGLAQDADGRLLAFAFMAGDGEGPVDPGKLDRLAAVVAACGCGNAPSAGG</sequence>
<accession>A0ABN1DS98</accession>